<keyword evidence="1 3" id="KW-0238">DNA-binding</keyword>
<gene>
    <name evidence="3" type="ORF">H4W79_003722</name>
</gene>
<dbReference type="InterPro" id="IPR000551">
    <property type="entry name" value="MerR-type_HTH_dom"/>
</dbReference>
<dbReference type="InterPro" id="IPR009061">
    <property type="entry name" value="DNA-bd_dom_put_sf"/>
</dbReference>
<dbReference type="PANTHER" id="PTHR30204:SF98">
    <property type="entry name" value="HTH-TYPE TRANSCRIPTIONAL REGULATOR ADHR"/>
    <property type="match status" value="1"/>
</dbReference>
<organism evidence="3 4">
    <name type="scientific">Nocardiopsis terrae</name>
    <dbReference type="NCBI Taxonomy" id="372655"/>
    <lineage>
        <taxon>Bacteria</taxon>
        <taxon>Bacillati</taxon>
        <taxon>Actinomycetota</taxon>
        <taxon>Actinomycetes</taxon>
        <taxon>Streptosporangiales</taxon>
        <taxon>Nocardiopsidaceae</taxon>
        <taxon>Nocardiopsis</taxon>
    </lineage>
</organism>
<evidence type="ECO:0000256" key="1">
    <source>
        <dbReference type="ARBA" id="ARBA00023125"/>
    </source>
</evidence>
<evidence type="ECO:0000259" key="2">
    <source>
        <dbReference type="PROSITE" id="PS50937"/>
    </source>
</evidence>
<evidence type="ECO:0000313" key="3">
    <source>
        <dbReference type="EMBL" id="MBE1459508.1"/>
    </source>
</evidence>
<keyword evidence="4" id="KW-1185">Reference proteome</keyword>
<dbReference type="EMBL" id="JADBDY010000001">
    <property type="protein sequence ID" value="MBE1459508.1"/>
    <property type="molecule type" value="Genomic_DNA"/>
</dbReference>
<dbReference type="Pfam" id="PF13411">
    <property type="entry name" value="MerR_1"/>
    <property type="match status" value="1"/>
</dbReference>
<name>A0ABR9HKK1_9ACTN</name>
<dbReference type="SUPFAM" id="SSF46955">
    <property type="entry name" value="Putative DNA-binding domain"/>
    <property type="match status" value="1"/>
</dbReference>
<dbReference type="PRINTS" id="PR00040">
    <property type="entry name" value="HTHMERR"/>
</dbReference>
<proteinExistence type="predicted"/>
<dbReference type="SMART" id="SM00422">
    <property type="entry name" value="HTH_MERR"/>
    <property type="match status" value="1"/>
</dbReference>
<evidence type="ECO:0000313" key="4">
    <source>
        <dbReference type="Proteomes" id="UP000598217"/>
    </source>
</evidence>
<accession>A0ABR9HKK1</accession>
<dbReference type="PANTHER" id="PTHR30204">
    <property type="entry name" value="REDOX-CYCLING DRUG-SENSING TRANSCRIPTIONAL ACTIVATOR SOXR"/>
    <property type="match status" value="1"/>
</dbReference>
<dbReference type="PROSITE" id="PS00552">
    <property type="entry name" value="HTH_MERR_1"/>
    <property type="match status" value="1"/>
</dbReference>
<dbReference type="InterPro" id="IPR047057">
    <property type="entry name" value="MerR_fam"/>
</dbReference>
<dbReference type="Gene3D" id="1.10.1660.10">
    <property type="match status" value="1"/>
</dbReference>
<feature type="domain" description="HTH merR-type" evidence="2">
    <location>
        <begin position="9"/>
        <end position="78"/>
    </location>
</feature>
<dbReference type="Proteomes" id="UP000598217">
    <property type="component" value="Unassembled WGS sequence"/>
</dbReference>
<dbReference type="PROSITE" id="PS50937">
    <property type="entry name" value="HTH_MERR_2"/>
    <property type="match status" value="1"/>
</dbReference>
<dbReference type="RefSeq" id="WP_229826402.1">
    <property type="nucleotide sequence ID" value="NZ_BMXJ01000008.1"/>
</dbReference>
<sequence>MTDEHGTEGLTVAQMAERTGVSGHTLRYYERVGLLRPVGRSAGNHRRYRAEDIEWLRFLLRLRETGMPIARMRRYAELREQGAGTLRARMKMLAEHHEDLRERISLLLGHERALEAKVAAYETLIDDHEGSEAGEGAG</sequence>
<reference evidence="3 4" key="1">
    <citation type="submission" date="2020-10" db="EMBL/GenBank/DDBJ databases">
        <title>Sequencing the genomes of 1000 actinobacteria strains.</title>
        <authorList>
            <person name="Klenk H.-P."/>
        </authorList>
    </citation>
    <scope>NUCLEOTIDE SEQUENCE [LARGE SCALE GENOMIC DNA]</scope>
    <source>
        <strain evidence="3 4">DSM 45157</strain>
    </source>
</reference>
<comment type="caution">
    <text evidence="3">The sequence shown here is derived from an EMBL/GenBank/DDBJ whole genome shotgun (WGS) entry which is preliminary data.</text>
</comment>
<protein>
    <submittedName>
        <fullName evidence="3">DNA-binding transcriptional MerR regulator</fullName>
    </submittedName>
</protein>
<dbReference type="GO" id="GO:0003677">
    <property type="term" value="F:DNA binding"/>
    <property type="evidence" value="ECO:0007669"/>
    <property type="project" value="UniProtKB-KW"/>
</dbReference>
<dbReference type="CDD" id="cd01109">
    <property type="entry name" value="HTH_YyaN"/>
    <property type="match status" value="1"/>
</dbReference>